<protein>
    <submittedName>
        <fullName evidence="3">Thioredoxin family protein</fullName>
    </submittedName>
</protein>
<gene>
    <name evidence="3" type="ORF">NAG76_21560</name>
</gene>
<dbReference type="AlphaFoldDB" id="A0A9J6ZER3"/>
<dbReference type="InterPro" id="IPR036249">
    <property type="entry name" value="Thioredoxin-like_sf"/>
</dbReference>
<sequence>MNTNKRNTKKKKSNMVLVYIGIIVVLLVGIFAMGKLEKDNVLYNKPAGELNTATRQLLNDPNYQNIILPEELDQKIEEKEDFVVYMFSASCNYCKQTTPEIMPIVNELGMDLPQFNLLEFPKYQEKYGVEYTPTLIAFEDGVEVERLVGGIVADGSPEGATLSDFRTFFEKYNK</sequence>
<dbReference type="Pfam" id="PF00085">
    <property type="entry name" value="Thioredoxin"/>
    <property type="match status" value="1"/>
</dbReference>
<dbReference type="CDD" id="cd02947">
    <property type="entry name" value="TRX_family"/>
    <property type="match status" value="1"/>
</dbReference>
<accession>A0A9J6ZER3</accession>
<evidence type="ECO:0000259" key="2">
    <source>
        <dbReference type="Pfam" id="PF00085"/>
    </source>
</evidence>
<dbReference type="KEGG" id="plig:NAG76_21560"/>
<dbReference type="Proteomes" id="UP001056756">
    <property type="component" value="Chromosome"/>
</dbReference>
<reference evidence="3" key="1">
    <citation type="submission" date="2022-05" db="EMBL/GenBank/DDBJ databases">
        <title>Novel bacterial taxa in a minimal lignocellulolytic consortium and its capacity to transform plastics disclosed by genome-resolved metagenomics.</title>
        <authorList>
            <person name="Rodriguez C.A.D."/>
            <person name="Diaz-Garcia L."/>
            <person name="Herrera K."/>
            <person name="Tarazona N.A."/>
            <person name="Sproer C."/>
            <person name="Overmann J."/>
            <person name="Jimenez D.J."/>
        </authorList>
    </citation>
    <scope>NUCLEOTIDE SEQUENCE</scope>
    <source>
        <strain evidence="3">MAG5</strain>
    </source>
</reference>
<dbReference type="SUPFAM" id="SSF52833">
    <property type="entry name" value="Thioredoxin-like"/>
    <property type="match status" value="1"/>
</dbReference>
<keyword evidence="1" id="KW-1133">Transmembrane helix</keyword>
<evidence type="ECO:0000313" key="3">
    <source>
        <dbReference type="EMBL" id="URN94376.1"/>
    </source>
</evidence>
<feature type="domain" description="Thioredoxin" evidence="2">
    <location>
        <begin position="69"/>
        <end position="150"/>
    </location>
</feature>
<name>A0A9J6ZER3_9BACL</name>
<organism evidence="3 4">
    <name type="scientific">Candidatus Pristimantibacillus lignocellulolyticus</name>
    <dbReference type="NCBI Taxonomy" id="2994561"/>
    <lineage>
        <taxon>Bacteria</taxon>
        <taxon>Bacillati</taxon>
        <taxon>Bacillota</taxon>
        <taxon>Bacilli</taxon>
        <taxon>Bacillales</taxon>
        <taxon>Paenibacillaceae</taxon>
        <taxon>Candidatus Pristimantibacillus</taxon>
    </lineage>
</organism>
<feature type="transmembrane region" description="Helical" evidence="1">
    <location>
        <begin position="16"/>
        <end position="34"/>
    </location>
</feature>
<proteinExistence type="predicted"/>
<dbReference type="Gene3D" id="3.40.30.10">
    <property type="entry name" value="Glutaredoxin"/>
    <property type="match status" value="1"/>
</dbReference>
<dbReference type="EMBL" id="CP097899">
    <property type="protein sequence ID" value="URN94376.1"/>
    <property type="molecule type" value="Genomic_DNA"/>
</dbReference>
<dbReference type="InterPro" id="IPR013766">
    <property type="entry name" value="Thioredoxin_domain"/>
</dbReference>
<evidence type="ECO:0000313" key="4">
    <source>
        <dbReference type="Proteomes" id="UP001056756"/>
    </source>
</evidence>
<keyword evidence="1" id="KW-0472">Membrane</keyword>
<evidence type="ECO:0000256" key="1">
    <source>
        <dbReference type="SAM" id="Phobius"/>
    </source>
</evidence>
<keyword evidence="1" id="KW-0812">Transmembrane</keyword>